<name>A0A5N6XDM9_9EURO</name>
<sequence length="366" mass="40760">MGWNLDYSAITPGPGGTVMLGEKGGAEAVARRAKERRALQEGRLTDDAVSETTLVPQSTQSGSIGSGNVKPGSRCQGKALDRGMMAKYISETTITLSFQDQFQLQTAMAAYTQKPLFNRCFQNAISSETVVAEKLWAVEYLNDWFSNNSSAGIPGPQADPNILQWETIYHLCINASKEAVIRLLQLGLTFSVPWDRRTLFHAAVRRYDSDKDILDHLLYNLPLNQFFLVFQPDETGETPLQCALNQPYFGEKEEMLLRWALHARGLGWEIHYNRTLAVAARNGHIDAVKMLLGALHDARHDMNTDPLISVICYMAEEINDGESLAIGCDIVIQLAQYGHEMGWGNGVGYFVQELVGLFKYRVYGTT</sequence>
<evidence type="ECO:0008006" key="4">
    <source>
        <dbReference type="Google" id="ProtNLM"/>
    </source>
</evidence>
<dbReference type="Gene3D" id="1.25.40.20">
    <property type="entry name" value="Ankyrin repeat-containing domain"/>
    <property type="match status" value="1"/>
</dbReference>
<protein>
    <recommendedName>
        <fullName evidence="4">Ankyrin repeat-containing domain protein</fullName>
    </recommendedName>
</protein>
<feature type="region of interest" description="Disordered" evidence="1">
    <location>
        <begin position="37"/>
        <end position="75"/>
    </location>
</feature>
<dbReference type="Proteomes" id="UP000325945">
    <property type="component" value="Unassembled WGS sequence"/>
</dbReference>
<evidence type="ECO:0000313" key="2">
    <source>
        <dbReference type="EMBL" id="KAE8329620.1"/>
    </source>
</evidence>
<dbReference type="InterPro" id="IPR036770">
    <property type="entry name" value="Ankyrin_rpt-contain_sf"/>
</dbReference>
<reference evidence="3" key="1">
    <citation type="submission" date="2019-04" db="EMBL/GenBank/DDBJ databases">
        <title>Friends and foes A comparative genomics studyof 23 Aspergillus species from section Flavi.</title>
        <authorList>
            <consortium name="DOE Joint Genome Institute"/>
            <person name="Kjaerbolling I."/>
            <person name="Vesth T."/>
            <person name="Frisvad J.C."/>
            <person name="Nybo J.L."/>
            <person name="Theobald S."/>
            <person name="Kildgaard S."/>
            <person name="Isbrandt T."/>
            <person name="Kuo A."/>
            <person name="Sato A."/>
            <person name="Lyhne E.K."/>
            <person name="Kogle M.E."/>
            <person name="Wiebenga A."/>
            <person name="Kun R.S."/>
            <person name="Lubbers R.J."/>
            <person name="Makela M.R."/>
            <person name="Barry K."/>
            <person name="Chovatia M."/>
            <person name="Clum A."/>
            <person name="Daum C."/>
            <person name="Haridas S."/>
            <person name="He G."/>
            <person name="LaButti K."/>
            <person name="Lipzen A."/>
            <person name="Mondo S."/>
            <person name="Riley R."/>
            <person name="Salamov A."/>
            <person name="Simmons B.A."/>
            <person name="Magnuson J.K."/>
            <person name="Henrissat B."/>
            <person name="Mortensen U.H."/>
            <person name="Larsen T.O."/>
            <person name="Devries R.P."/>
            <person name="Grigoriev I.V."/>
            <person name="Machida M."/>
            <person name="Baker S.E."/>
            <person name="Andersen M.R."/>
        </authorList>
    </citation>
    <scope>NUCLEOTIDE SEQUENCE [LARGE SCALE GENOMIC DNA]</scope>
    <source>
        <strain evidence="3">CBS 130017</strain>
    </source>
</reference>
<feature type="compositionally biased region" description="Polar residues" evidence="1">
    <location>
        <begin position="50"/>
        <end position="63"/>
    </location>
</feature>
<feature type="compositionally biased region" description="Basic and acidic residues" evidence="1">
    <location>
        <begin position="37"/>
        <end position="46"/>
    </location>
</feature>
<evidence type="ECO:0000313" key="3">
    <source>
        <dbReference type="Proteomes" id="UP000325945"/>
    </source>
</evidence>
<keyword evidence="3" id="KW-1185">Reference proteome</keyword>
<dbReference type="SUPFAM" id="SSF48403">
    <property type="entry name" value="Ankyrin repeat"/>
    <property type="match status" value="1"/>
</dbReference>
<gene>
    <name evidence="2" type="ORF">BDV39DRAFT_202922</name>
</gene>
<evidence type="ECO:0000256" key="1">
    <source>
        <dbReference type="SAM" id="MobiDB-lite"/>
    </source>
</evidence>
<dbReference type="EMBL" id="ML741778">
    <property type="protein sequence ID" value="KAE8329620.1"/>
    <property type="molecule type" value="Genomic_DNA"/>
</dbReference>
<dbReference type="AlphaFoldDB" id="A0A5N6XDM9"/>
<organism evidence="2 3">
    <name type="scientific">Aspergillus sergii</name>
    <dbReference type="NCBI Taxonomy" id="1034303"/>
    <lineage>
        <taxon>Eukaryota</taxon>
        <taxon>Fungi</taxon>
        <taxon>Dikarya</taxon>
        <taxon>Ascomycota</taxon>
        <taxon>Pezizomycotina</taxon>
        <taxon>Eurotiomycetes</taxon>
        <taxon>Eurotiomycetidae</taxon>
        <taxon>Eurotiales</taxon>
        <taxon>Aspergillaceae</taxon>
        <taxon>Aspergillus</taxon>
        <taxon>Aspergillus subgen. Circumdati</taxon>
    </lineage>
</organism>
<accession>A0A5N6XDM9</accession>
<proteinExistence type="predicted"/>